<dbReference type="InterPro" id="IPR030184">
    <property type="entry name" value="WAT1-related"/>
</dbReference>
<feature type="domain" description="EamA" evidence="7">
    <location>
        <begin position="190"/>
        <end position="329"/>
    </location>
</feature>
<organism evidence="8">
    <name type="scientific">Arundo donax</name>
    <name type="common">Giant reed</name>
    <name type="synonym">Donax arundinaceus</name>
    <dbReference type="NCBI Taxonomy" id="35708"/>
    <lineage>
        <taxon>Eukaryota</taxon>
        <taxon>Viridiplantae</taxon>
        <taxon>Streptophyta</taxon>
        <taxon>Embryophyta</taxon>
        <taxon>Tracheophyta</taxon>
        <taxon>Spermatophyta</taxon>
        <taxon>Magnoliopsida</taxon>
        <taxon>Liliopsida</taxon>
        <taxon>Poales</taxon>
        <taxon>Poaceae</taxon>
        <taxon>PACMAD clade</taxon>
        <taxon>Arundinoideae</taxon>
        <taxon>Arundineae</taxon>
        <taxon>Arundo</taxon>
    </lineage>
</organism>
<feature type="transmembrane region" description="Helical" evidence="6">
    <location>
        <begin position="141"/>
        <end position="159"/>
    </location>
</feature>
<keyword evidence="5 6" id="KW-0472">Membrane</keyword>
<comment type="similarity">
    <text evidence="2 6">Belongs to the drug/metabolite transporter (DMT) superfamily. Plant drug/metabolite exporter (P-DME) (TC 2.A.7.4) family.</text>
</comment>
<dbReference type="Pfam" id="PF00892">
    <property type="entry name" value="EamA"/>
    <property type="match status" value="1"/>
</dbReference>
<name>A0A0A9DHP3_ARUDO</name>
<dbReference type="GO" id="GO:0022857">
    <property type="term" value="F:transmembrane transporter activity"/>
    <property type="evidence" value="ECO:0007669"/>
    <property type="project" value="InterPro"/>
</dbReference>
<dbReference type="SUPFAM" id="SSF103481">
    <property type="entry name" value="Multidrug resistance efflux transporter EmrE"/>
    <property type="match status" value="2"/>
</dbReference>
<feature type="transmembrane region" description="Helical" evidence="6">
    <location>
        <begin position="285"/>
        <end position="306"/>
    </location>
</feature>
<comment type="subcellular location">
    <subcellularLocation>
        <location evidence="1 6">Membrane</location>
        <topology evidence="1 6">Multi-pass membrane protein</topology>
    </subcellularLocation>
</comment>
<evidence type="ECO:0000256" key="6">
    <source>
        <dbReference type="RuleBase" id="RU363077"/>
    </source>
</evidence>
<evidence type="ECO:0000256" key="4">
    <source>
        <dbReference type="ARBA" id="ARBA00022989"/>
    </source>
</evidence>
<feature type="transmembrane region" description="Helical" evidence="6">
    <location>
        <begin position="312"/>
        <end position="331"/>
    </location>
</feature>
<sequence length="355" mass="37138">MLGRGGGGFLEDVLIVGGLLLVQCILAGYVVFVDHLLGLGADPLALIVVAGAAFSAFFLPFAVVLERKKWPSKISGTLVAQFVLIALGGTTVFQELMLLGIKKTTPAIASAMPNLSPGLIFIVAACFRFEKFDKGCKYTQAKILGTLVCLVGAMAMSFLQSPSNSSPASDLQTFFRANSEAGSSYQDWILGCSYLFAAVVVFAFYTVLQAATLVSFPAPLTMCTITSAMGAAFTAILQVILEGKIDIGSPRIDATLIAGIVIVGGVSVGACIVFQTWCLGKKGPLFVSVFGPVQTVCSAILSAALFGQMVSLGSLAGIVLMFSGLYIVLWAKNNESIDGDQVEDGVTDVEKPLLS</sequence>
<protein>
    <recommendedName>
        <fullName evidence="6">WAT1-related protein</fullName>
    </recommendedName>
</protein>
<feature type="transmembrane region" description="Helical" evidence="6">
    <location>
        <begin position="12"/>
        <end position="32"/>
    </location>
</feature>
<keyword evidence="4 6" id="KW-1133">Transmembrane helix</keyword>
<dbReference type="AlphaFoldDB" id="A0A0A9DHP3"/>
<feature type="transmembrane region" description="Helical" evidence="6">
    <location>
        <begin position="188"/>
        <end position="208"/>
    </location>
</feature>
<reference evidence="8" key="2">
    <citation type="journal article" date="2015" name="Data Brief">
        <title>Shoot transcriptome of the giant reed, Arundo donax.</title>
        <authorList>
            <person name="Barrero R.A."/>
            <person name="Guerrero F.D."/>
            <person name="Moolhuijzen P."/>
            <person name="Goolsby J.A."/>
            <person name="Tidwell J."/>
            <person name="Bellgard S.E."/>
            <person name="Bellgard M.I."/>
        </authorList>
    </citation>
    <scope>NUCLEOTIDE SEQUENCE</scope>
    <source>
        <tissue evidence="8">Shoot tissue taken approximately 20 cm above the soil surface</tissue>
    </source>
</reference>
<evidence type="ECO:0000256" key="1">
    <source>
        <dbReference type="ARBA" id="ARBA00004141"/>
    </source>
</evidence>
<evidence type="ECO:0000256" key="3">
    <source>
        <dbReference type="ARBA" id="ARBA00022692"/>
    </source>
</evidence>
<keyword evidence="3 6" id="KW-0812">Transmembrane</keyword>
<dbReference type="InterPro" id="IPR000620">
    <property type="entry name" value="EamA_dom"/>
</dbReference>
<accession>A0A0A9DHP3</accession>
<evidence type="ECO:0000256" key="5">
    <source>
        <dbReference type="ARBA" id="ARBA00023136"/>
    </source>
</evidence>
<feature type="transmembrane region" description="Helical" evidence="6">
    <location>
        <begin position="44"/>
        <end position="65"/>
    </location>
</feature>
<reference evidence="8" key="1">
    <citation type="submission" date="2014-09" db="EMBL/GenBank/DDBJ databases">
        <authorList>
            <person name="Magalhaes I.L.F."/>
            <person name="Oliveira U."/>
            <person name="Santos F.R."/>
            <person name="Vidigal T.H.D.A."/>
            <person name="Brescovit A.D."/>
            <person name="Santos A.J."/>
        </authorList>
    </citation>
    <scope>NUCLEOTIDE SEQUENCE</scope>
    <source>
        <tissue evidence="8">Shoot tissue taken approximately 20 cm above the soil surface</tissue>
    </source>
</reference>
<proteinExistence type="inferred from homology"/>
<evidence type="ECO:0000259" key="7">
    <source>
        <dbReference type="Pfam" id="PF00892"/>
    </source>
</evidence>
<feature type="transmembrane region" description="Helical" evidence="6">
    <location>
        <begin position="256"/>
        <end position="278"/>
    </location>
</feature>
<evidence type="ECO:0000313" key="8">
    <source>
        <dbReference type="EMBL" id="JAD86198.1"/>
    </source>
</evidence>
<dbReference type="GO" id="GO:0016020">
    <property type="term" value="C:membrane"/>
    <property type="evidence" value="ECO:0007669"/>
    <property type="project" value="UniProtKB-SubCell"/>
</dbReference>
<evidence type="ECO:0000256" key="2">
    <source>
        <dbReference type="ARBA" id="ARBA00007635"/>
    </source>
</evidence>
<dbReference type="EMBL" id="GBRH01211697">
    <property type="protein sequence ID" value="JAD86198.1"/>
    <property type="molecule type" value="Transcribed_RNA"/>
</dbReference>
<feature type="transmembrane region" description="Helical" evidence="6">
    <location>
        <begin position="107"/>
        <end position="129"/>
    </location>
</feature>
<dbReference type="InterPro" id="IPR037185">
    <property type="entry name" value="EmrE-like"/>
</dbReference>
<dbReference type="PANTHER" id="PTHR31218">
    <property type="entry name" value="WAT1-RELATED PROTEIN"/>
    <property type="match status" value="1"/>
</dbReference>
<feature type="transmembrane region" description="Helical" evidence="6">
    <location>
        <begin position="220"/>
        <end position="241"/>
    </location>
</feature>
<feature type="transmembrane region" description="Helical" evidence="6">
    <location>
        <begin position="77"/>
        <end position="101"/>
    </location>
</feature>